<dbReference type="AlphaFoldDB" id="A0A9E5A240"/>
<dbReference type="EMBL" id="JAPVES010000030">
    <property type="protein sequence ID" value="MCZ3373144.1"/>
    <property type="molecule type" value="Genomic_DNA"/>
</dbReference>
<sequence>MEELRKDITRMNKKEAPKWTDEERQIIREYAQSLVKPEKPPLVYCNGD</sequence>
<proteinExistence type="predicted"/>
<dbReference type="RefSeq" id="WP_157197587.1">
    <property type="nucleotide sequence ID" value="NZ_JAPVER010000020.1"/>
</dbReference>
<dbReference type="EMBL" id="JAPVER010000020">
    <property type="protein sequence ID" value="MCZ3365393.1"/>
    <property type="molecule type" value="Genomic_DNA"/>
</dbReference>
<dbReference type="Proteomes" id="UP001074446">
    <property type="component" value="Unassembled WGS sequence"/>
</dbReference>
<gene>
    <name evidence="2" type="ORF">O3H35_10915</name>
    <name evidence="1" type="ORF">O3H54_05815</name>
</gene>
<dbReference type="Proteomes" id="UP001068021">
    <property type="component" value="Unassembled WGS sequence"/>
</dbReference>
<evidence type="ECO:0000313" key="3">
    <source>
        <dbReference type="Proteomes" id="UP001068021"/>
    </source>
</evidence>
<organism evidence="2">
    <name type="scientific">Methanobacterium veterum</name>
    <dbReference type="NCBI Taxonomy" id="408577"/>
    <lineage>
        <taxon>Archaea</taxon>
        <taxon>Methanobacteriati</taxon>
        <taxon>Methanobacteriota</taxon>
        <taxon>Methanomada group</taxon>
        <taxon>Methanobacteria</taxon>
        <taxon>Methanobacteriales</taxon>
        <taxon>Methanobacteriaceae</taxon>
        <taxon>Methanobacterium</taxon>
    </lineage>
</organism>
<evidence type="ECO:0000313" key="1">
    <source>
        <dbReference type="EMBL" id="MCZ3365393.1"/>
    </source>
</evidence>
<evidence type="ECO:0000313" key="2">
    <source>
        <dbReference type="EMBL" id="MCZ3373144.1"/>
    </source>
</evidence>
<reference evidence="2" key="1">
    <citation type="submission" date="2022-12" db="EMBL/GenBank/DDBJ databases">
        <title>Reclassification of two methanogenic archaea species isolated from the Kolyma lowland permafrost.</title>
        <authorList>
            <person name="Trubitsyn V.E."/>
            <person name="Rivkina E.M."/>
            <person name="Shcherbakova V.A."/>
        </authorList>
    </citation>
    <scope>NUCLEOTIDE SEQUENCE</scope>
    <source>
        <strain evidence="1">M2</strain>
        <strain evidence="2">MK4</strain>
    </source>
</reference>
<name>A0A9E5A240_9EURY</name>
<protein>
    <submittedName>
        <fullName evidence="2">Uncharacterized protein</fullName>
    </submittedName>
</protein>
<accession>A0A9E5A240</accession>
<keyword evidence="3" id="KW-1185">Reference proteome</keyword>
<comment type="caution">
    <text evidence="2">The sequence shown here is derived from an EMBL/GenBank/DDBJ whole genome shotgun (WGS) entry which is preliminary data.</text>
</comment>